<dbReference type="PANTHER" id="PTHR45138:SF9">
    <property type="entry name" value="DIGUANYLATE CYCLASE DGCM-RELATED"/>
    <property type="match status" value="1"/>
</dbReference>
<dbReference type="Gene3D" id="3.30.450.20">
    <property type="entry name" value="PAS domain"/>
    <property type="match status" value="1"/>
</dbReference>
<feature type="transmembrane region" description="Helical" evidence="1">
    <location>
        <begin position="78"/>
        <end position="97"/>
    </location>
</feature>
<evidence type="ECO:0000256" key="1">
    <source>
        <dbReference type="SAM" id="Phobius"/>
    </source>
</evidence>
<dbReference type="InterPro" id="IPR043128">
    <property type="entry name" value="Rev_trsase/Diguanyl_cyclase"/>
</dbReference>
<feature type="domain" description="GGDEF" evidence="2">
    <location>
        <begin position="373"/>
        <end position="507"/>
    </location>
</feature>
<dbReference type="RefSeq" id="WP_306980384.1">
    <property type="nucleotide sequence ID" value="NZ_JAUSUA010000001.1"/>
</dbReference>
<dbReference type="PROSITE" id="PS50887">
    <property type="entry name" value="GGDEF"/>
    <property type="match status" value="1"/>
</dbReference>
<proteinExistence type="predicted"/>
<dbReference type="InterPro" id="IPR000160">
    <property type="entry name" value="GGDEF_dom"/>
</dbReference>
<comment type="caution">
    <text evidence="3">The sequence shown here is derived from an EMBL/GenBank/DDBJ whole genome shotgun (WGS) entry which is preliminary data.</text>
</comment>
<dbReference type="NCBIfam" id="TIGR00229">
    <property type="entry name" value="sensory_box"/>
    <property type="match status" value="1"/>
</dbReference>
<dbReference type="InterPro" id="IPR029787">
    <property type="entry name" value="Nucleotide_cyclase"/>
</dbReference>
<reference evidence="3 4" key="1">
    <citation type="submission" date="2023-07" db="EMBL/GenBank/DDBJ databases">
        <title>Genomic Encyclopedia of Type Strains, Phase IV (KMG-IV): sequencing the most valuable type-strain genomes for metagenomic binning, comparative biology and taxonomic classification.</title>
        <authorList>
            <person name="Goeker M."/>
        </authorList>
    </citation>
    <scope>NUCLEOTIDE SEQUENCE [LARGE SCALE GENOMIC DNA]</scope>
    <source>
        <strain evidence="3 4">DSM 19154</strain>
    </source>
</reference>
<protein>
    <submittedName>
        <fullName evidence="3">Diguanylate cyclase (GGDEF)-like protein/PAS domain S-box-containing protein</fullName>
    </submittedName>
</protein>
<dbReference type="SUPFAM" id="SSF55785">
    <property type="entry name" value="PYP-like sensor domain (PAS domain)"/>
    <property type="match status" value="1"/>
</dbReference>
<keyword evidence="1" id="KW-0472">Membrane</keyword>
<dbReference type="PANTHER" id="PTHR45138">
    <property type="entry name" value="REGULATORY COMPONENTS OF SENSORY TRANSDUCTION SYSTEM"/>
    <property type="match status" value="1"/>
</dbReference>
<organism evidence="3 4">
    <name type="scientific">Alkalicoccobacillus murimartini</name>
    <dbReference type="NCBI Taxonomy" id="171685"/>
    <lineage>
        <taxon>Bacteria</taxon>
        <taxon>Bacillati</taxon>
        <taxon>Bacillota</taxon>
        <taxon>Bacilli</taxon>
        <taxon>Bacillales</taxon>
        <taxon>Bacillaceae</taxon>
        <taxon>Alkalicoccobacillus</taxon>
    </lineage>
</organism>
<dbReference type="InterPro" id="IPR035965">
    <property type="entry name" value="PAS-like_dom_sf"/>
</dbReference>
<evidence type="ECO:0000313" key="3">
    <source>
        <dbReference type="EMBL" id="MDQ0206182.1"/>
    </source>
</evidence>
<name>A0ABT9YEC1_9BACI</name>
<feature type="transmembrane region" description="Helical" evidence="1">
    <location>
        <begin position="38"/>
        <end position="58"/>
    </location>
</feature>
<accession>A0ABT9YEC1</accession>
<dbReference type="Gene3D" id="3.30.70.270">
    <property type="match status" value="1"/>
</dbReference>
<dbReference type="CDD" id="cd01949">
    <property type="entry name" value="GGDEF"/>
    <property type="match status" value="1"/>
</dbReference>
<evidence type="ECO:0000259" key="2">
    <source>
        <dbReference type="PROSITE" id="PS50887"/>
    </source>
</evidence>
<keyword evidence="4" id="KW-1185">Reference proteome</keyword>
<dbReference type="NCBIfam" id="TIGR00254">
    <property type="entry name" value="GGDEF"/>
    <property type="match status" value="1"/>
</dbReference>
<dbReference type="SUPFAM" id="SSF55073">
    <property type="entry name" value="Nucleotide cyclase"/>
    <property type="match status" value="1"/>
</dbReference>
<keyword evidence="1" id="KW-1133">Transmembrane helix</keyword>
<feature type="transmembrane region" description="Helical" evidence="1">
    <location>
        <begin position="142"/>
        <end position="175"/>
    </location>
</feature>
<gene>
    <name evidence="3" type="ORF">J2S05_000956</name>
</gene>
<evidence type="ECO:0000313" key="4">
    <source>
        <dbReference type="Proteomes" id="UP001225034"/>
    </source>
</evidence>
<keyword evidence="1" id="KW-0812">Transmembrane</keyword>
<sequence length="507" mass="57934">MIQSIIHSICRLLRISYKSSANRSHINRLFKAEDMALAYSRLHIICWGIIMVSPIYLFMDIKLYGEVGDSKAFWRLTAIHMISLVTALVFVVAKRLLRNPSSHFYHRSICSVILYGYVGLYLVIGAVGSINSQGISANVDSYIVIMMGVATVFALHPLLFSIMALFIHTVFMILLYQVDLTGASILIKQINTTAAVGISILVVTMYYFYRKNNFIREKDLRESETNFRSLFEVNPYPLLMIGAENTRVRLVNKQALQVFGGEAQEAIRNIERYLSKQEMIEFIQKVKREGACKDYIVADLLSGGKKRWLLINGEFVDFNQESSVLIGFSDITHLKETEEDLLIHASRDSLTGCYNRRTGMNVLQELIQEAKSPGLVICFIDINNLKSVNDQYGHSEGDQLIQTMCQIIEMLRDPQDVFFRYGGDEFVLVFSQCSLEQGKQKWQQIHEALDRLNHVSDRAYLVSVSCGFSFFEQGMHDTIDELILKADKHMYINKKMMKTHLISSNLI</sequence>
<dbReference type="InterPro" id="IPR000014">
    <property type="entry name" value="PAS"/>
</dbReference>
<dbReference type="InterPro" id="IPR050469">
    <property type="entry name" value="Diguanylate_Cyclase"/>
</dbReference>
<feature type="transmembrane region" description="Helical" evidence="1">
    <location>
        <begin position="187"/>
        <end position="209"/>
    </location>
</feature>
<dbReference type="SMART" id="SM00267">
    <property type="entry name" value="GGDEF"/>
    <property type="match status" value="1"/>
</dbReference>
<dbReference type="Pfam" id="PF13188">
    <property type="entry name" value="PAS_8"/>
    <property type="match status" value="1"/>
</dbReference>
<dbReference type="Proteomes" id="UP001225034">
    <property type="component" value="Unassembled WGS sequence"/>
</dbReference>
<dbReference type="EMBL" id="JAUSUA010000001">
    <property type="protein sequence ID" value="MDQ0206182.1"/>
    <property type="molecule type" value="Genomic_DNA"/>
</dbReference>
<feature type="transmembrane region" description="Helical" evidence="1">
    <location>
        <begin position="109"/>
        <end position="130"/>
    </location>
</feature>
<dbReference type="Pfam" id="PF00990">
    <property type="entry name" value="GGDEF"/>
    <property type="match status" value="1"/>
</dbReference>